<evidence type="ECO:0000313" key="2">
    <source>
        <dbReference type="Proteomes" id="UP000652761"/>
    </source>
</evidence>
<accession>A0A843TXB9</accession>
<gene>
    <name evidence="1" type="ORF">Taro_007142</name>
</gene>
<name>A0A843TXB9_COLES</name>
<organism evidence="1 2">
    <name type="scientific">Colocasia esculenta</name>
    <name type="common">Wild taro</name>
    <name type="synonym">Arum esculentum</name>
    <dbReference type="NCBI Taxonomy" id="4460"/>
    <lineage>
        <taxon>Eukaryota</taxon>
        <taxon>Viridiplantae</taxon>
        <taxon>Streptophyta</taxon>
        <taxon>Embryophyta</taxon>
        <taxon>Tracheophyta</taxon>
        <taxon>Spermatophyta</taxon>
        <taxon>Magnoliopsida</taxon>
        <taxon>Liliopsida</taxon>
        <taxon>Araceae</taxon>
        <taxon>Aroideae</taxon>
        <taxon>Colocasieae</taxon>
        <taxon>Colocasia</taxon>
    </lineage>
</organism>
<evidence type="ECO:0000313" key="1">
    <source>
        <dbReference type="EMBL" id="MQL74776.1"/>
    </source>
</evidence>
<sequence length="117" mass="13157">MEIYIQDRSLEDNIGRTLKLFKSSDRILRAKNFIPSHGLVLIAYLCGVIPFDCEGRPGGLSRVLFSSVVKEELVGHPGVIKLKKLSTTAGRVRRRREEPHHLNLPTKGCLLNLQSTH</sequence>
<comment type="caution">
    <text evidence="1">The sequence shown here is derived from an EMBL/GenBank/DDBJ whole genome shotgun (WGS) entry which is preliminary data.</text>
</comment>
<keyword evidence="2" id="KW-1185">Reference proteome</keyword>
<dbReference type="Proteomes" id="UP000652761">
    <property type="component" value="Unassembled WGS sequence"/>
</dbReference>
<proteinExistence type="predicted"/>
<reference evidence="1" key="1">
    <citation type="submission" date="2017-07" db="EMBL/GenBank/DDBJ databases">
        <title>Taro Niue Genome Assembly and Annotation.</title>
        <authorList>
            <person name="Atibalentja N."/>
            <person name="Keating K."/>
            <person name="Fields C.J."/>
        </authorList>
    </citation>
    <scope>NUCLEOTIDE SEQUENCE</scope>
    <source>
        <strain evidence="1">Niue_2</strain>
        <tissue evidence="1">Leaf</tissue>
    </source>
</reference>
<dbReference type="EMBL" id="NMUH01000222">
    <property type="protein sequence ID" value="MQL74776.1"/>
    <property type="molecule type" value="Genomic_DNA"/>
</dbReference>
<dbReference type="AlphaFoldDB" id="A0A843TXB9"/>
<protein>
    <submittedName>
        <fullName evidence="1">Uncharacterized protein</fullName>
    </submittedName>
</protein>